<protein>
    <submittedName>
        <fullName evidence="3">Uncharacterized protein</fullName>
    </submittedName>
</protein>
<gene>
    <name evidence="3" type="ORF">ENW50_09955</name>
</gene>
<dbReference type="EMBL" id="DTKL01000062">
    <property type="protein sequence ID" value="HGY94987.1"/>
    <property type="molecule type" value="Genomic_DNA"/>
</dbReference>
<feature type="coiled-coil region" evidence="1">
    <location>
        <begin position="39"/>
        <end position="101"/>
    </location>
</feature>
<reference evidence="3" key="1">
    <citation type="journal article" date="2020" name="mSystems">
        <title>Genome- and Community-Level Interaction Insights into Carbon Utilization and Element Cycling Functions of Hydrothermarchaeota in Hydrothermal Sediment.</title>
        <authorList>
            <person name="Zhou Z."/>
            <person name="Liu Y."/>
            <person name="Xu W."/>
            <person name="Pan J."/>
            <person name="Luo Z.H."/>
            <person name="Li M."/>
        </authorList>
    </citation>
    <scope>NUCLEOTIDE SEQUENCE [LARGE SCALE GENOMIC DNA]</scope>
    <source>
        <strain evidence="3">SpSt-855</strain>
    </source>
</reference>
<comment type="caution">
    <text evidence="3">The sequence shown here is derived from an EMBL/GenBank/DDBJ whole genome shotgun (WGS) entry which is preliminary data.</text>
</comment>
<dbReference type="AlphaFoldDB" id="A0A7V4XTR3"/>
<sequence length="591" mass="63785">MKINLKALASLVLVSTVSAAYAQPAAAPKHHYHHKVVKKSSIESQIQALQQQMEQQRDEINDLQQKLNERNEELQQAQTAAQQAQTAAQQAQAAADQQQQSLTSNAQAVSSLQTSVADLKASNEQTVATVKHQTAVMKKAVLHPDEIHYKGITISPHGSFIAAESVYRQGATGGGLNTAFTGVPLDNAPDANISEFDATGRQSRIALKATGKAGNMRMTGYYEMDWLGTGITSNNNQSNSYVVRMRQLWAQAALANGWTFTGGQMWSLTAETTDGLENGSEVLPATIDPQYVAGYVWNRQYGFRVTKKVNSKLWFGASAEADQMLLAGNDLPKNELVGSAGNGGGLYNPTANYSFNLSPELVAKMAVQPGWGHWELFGVARFFHDRVYPTGSSPYNDSTVGGGIGASMRGPLFNKKVSIGLKGLYGDGTGRMGSSTIGDATLRPDGQLALLHTFSALSTLEMNPNKRLMLYFNYGADYAGRRYFGTSGEGYGSPYTNMSGCNTESVPSGPYASGAPAAPANCGGNTKDVQEFTAGDWYNFYNGPKGMLRFGLQYAYFTRNLWSGMGGSNNPDGGAKGTDNMFWTSFRYYLP</sequence>
<accession>A0A7V4XTR3</accession>
<keyword evidence="2" id="KW-0732">Signal</keyword>
<evidence type="ECO:0000313" key="3">
    <source>
        <dbReference type="EMBL" id="HGY94987.1"/>
    </source>
</evidence>
<feature type="chain" id="PRO_5031538543" evidence="2">
    <location>
        <begin position="23"/>
        <end position="591"/>
    </location>
</feature>
<organism evidence="3">
    <name type="scientific">Acidobacterium capsulatum</name>
    <dbReference type="NCBI Taxonomy" id="33075"/>
    <lineage>
        <taxon>Bacteria</taxon>
        <taxon>Pseudomonadati</taxon>
        <taxon>Acidobacteriota</taxon>
        <taxon>Terriglobia</taxon>
        <taxon>Terriglobales</taxon>
        <taxon>Acidobacteriaceae</taxon>
        <taxon>Acidobacterium</taxon>
    </lineage>
</organism>
<feature type="signal peptide" evidence="2">
    <location>
        <begin position="1"/>
        <end position="22"/>
    </location>
</feature>
<evidence type="ECO:0000256" key="1">
    <source>
        <dbReference type="SAM" id="Coils"/>
    </source>
</evidence>
<name>A0A7V4XTR3_9BACT</name>
<keyword evidence="1" id="KW-0175">Coiled coil</keyword>
<evidence type="ECO:0000256" key="2">
    <source>
        <dbReference type="SAM" id="SignalP"/>
    </source>
</evidence>
<dbReference type="Gene3D" id="1.20.1170.10">
    <property type="match status" value="1"/>
</dbReference>
<proteinExistence type="predicted"/>